<organism evidence="4">
    <name type="scientific">Enterobius vermicularis</name>
    <name type="common">Human pinworm</name>
    <dbReference type="NCBI Taxonomy" id="51028"/>
    <lineage>
        <taxon>Eukaryota</taxon>
        <taxon>Metazoa</taxon>
        <taxon>Ecdysozoa</taxon>
        <taxon>Nematoda</taxon>
        <taxon>Chromadorea</taxon>
        <taxon>Rhabditida</taxon>
        <taxon>Spirurina</taxon>
        <taxon>Oxyuridomorpha</taxon>
        <taxon>Oxyuroidea</taxon>
        <taxon>Oxyuridae</taxon>
        <taxon>Enterobius</taxon>
    </lineage>
</organism>
<evidence type="ECO:0000256" key="1">
    <source>
        <dbReference type="SAM" id="MobiDB-lite"/>
    </source>
</evidence>
<gene>
    <name evidence="2" type="ORF">EVEC_LOCUS9916</name>
</gene>
<dbReference type="Proteomes" id="UP000274131">
    <property type="component" value="Unassembled WGS sequence"/>
</dbReference>
<feature type="region of interest" description="Disordered" evidence="1">
    <location>
        <begin position="1"/>
        <end position="37"/>
    </location>
</feature>
<reference evidence="2 3" key="2">
    <citation type="submission" date="2018-10" db="EMBL/GenBank/DDBJ databases">
        <authorList>
            <consortium name="Pathogen Informatics"/>
        </authorList>
    </citation>
    <scope>NUCLEOTIDE SEQUENCE [LARGE SCALE GENOMIC DNA]</scope>
</reference>
<feature type="region of interest" description="Disordered" evidence="1">
    <location>
        <begin position="107"/>
        <end position="127"/>
    </location>
</feature>
<protein>
    <submittedName>
        <fullName evidence="4">IBB domain-containing protein</fullName>
    </submittedName>
</protein>
<name>A0A0N4VIC0_ENTVE</name>
<evidence type="ECO:0000313" key="4">
    <source>
        <dbReference type="WBParaSite" id="EVEC_0001057301-mRNA-1"/>
    </source>
</evidence>
<dbReference type="EMBL" id="UXUI01010379">
    <property type="protein sequence ID" value="VDD95165.1"/>
    <property type="molecule type" value="Genomic_DNA"/>
</dbReference>
<proteinExistence type="predicted"/>
<evidence type="ECO:0000313" key="3">
    <source>
        <dbReference type="Proteomes" id="UP000274131"/>
    </source>
</evidence>
<sequence length="127" mass="14983">MSFKKVTLSSRRRTRAQMFQGKEQNAEEVRRKQREESEERLYEEYVRKEDLMNFLAALDWAKILLGLVEVRISQSSGRTRVNTPRAVGHGTQPLRVKLLQLSVERELEHGHNERRDSRIDRYKGSSL</sequence>
<feature type="compositionally biased region" description="Basic and acidic residues" evidence="1">
    <location>
        <begin position="24"/>
        <end position="37"/>
    </location>
</feature>
<dbReference type="AlphaFoldDB" id="A0A0N4VIC0"/>
<reference evidence="4" key="1">
    <citation type="submission" date="2017-02" db="UniProtKB">
        <authorList>
            <consortium name="WormBaseParasite"/>
        </authorList>
    </citation>
    <scope>IDENTIFICATION</scope>
</reference>
<keyword evidence="3" id="KW-1185">Reference proteome</keyword>
<evidence type="ECO:0000313" key="2">
    <source>
        <dbReference type="EMBL" id="VDD95165.1"/>
    </source>
</evidence>
<accession>A0A0N4VIC0</accession>
<dbReference type="WBParaSite" id="EVEC_0001057301-mRNA-1">
    <property type="protein sequence ID" value="EVEC_0001057301-mRNA-1"/>
    <property type="gene ID" value="EVEC_0001057301"/>
</dbReference>